<organism evidence="3 4">
    <name type="scientific">Alloalcanivorax venustensis ISO4</name>
    <dbReference type="NCBI Taxonomy" id="1177184"/>
    <lineage>
        <taxon>Bacteria</taxon>
        <taxon>Pseudomonadati</taxon>
        <taxon>Pseudomonadota</taxon>
        <taxon>Gammaproteobacteria</taxon>
        <taxon>Oceanospirillales</taxon>
        <taxon>Alcanivoracaceae</taxon>
        <taxon>Alloalcanivorax</taxon>
    </lineage>
</organism>
<dbReference type="RefSeq" id="WP_194856478.1">
    <property type="nucleotide sequence ID" value="NZ_ARXR01000025.1"/>
</dbReference>
<comment type="caution">
    <text evidence="3">The sequence shown here is derived from an EMBL/GenBank/DDBJ whole genome shotgun (WGS) entry which is preliminary data.</text>
</comment>
<dbReference type="Gene3D" id="3.20.20.140">
    <property type="entry name" value="Metal-dependent hydrolases"/>
    <property type="match status" value="1"/>
</dbReference>
<proteinExistence type="inferred from homology"/>
<dbReference type="InterPro" id="IPR006680">
    <property type="entry name" value="Amidohydro-rel"/>
</dbReference>
<dbReference type="Pfam" id="PF04909">
    <property type="entry name" value="Amidohydro_2"/>
    <property type="match status" value="1"/>
</dbReference>
<keyword evidence="4" id="KW-1185">Reference proteome</keyword>
<sequence>MTRETSSSSTGRVILPAPDLDWLALHQEPILEPERAIIDPHHHLWDAPRPRYLRDDIEQDLAAGHDVRATVFVECSEGYYSDGEEALRPVGETVFAEGVAAATGGRVCTGIVGYTDLRQGAAVKGVLEAHLEAGKGRFRGIRQSSVWDPDPNIRTTRRVLPAGLLLDQELRRGFAELAPLGLSFDCWNYFHQIDDLTDLARAFPETNIALDHVGGVLGVGDYAGRGEQVFSEWRRAIEALAACPNVSVKLGGLGMHSCGFELDQRPRPPSSRELADLWRPWFQVCVDAFGVERAMFESNFPVDQLSCSYAVLWNAFKRLAGACSEAEKQALFYDTAKRVYRLDVP</sequence>
<gene>
    <name evidence="3" type="ORF">ISO4_02511</name>
</gene>
<protein>
    <recommendedName>
        <fullName evidence="2">Amidohydrolase-related domain-containing protein</fullName>
    </recommendedName>
</protein>
<evidence type="ECO:0000256" key="1">
    <source>
        <dbReference type="ARBA" id="ARBA00038310"/>
    </source>
</evidence>
<reference evidence="3 4" key="1">
    <citation type="submission" date="2012-09" db="EMBL/GenBank/DDBJ databases">
        <title>Genome Sequence of alkane-degrading Bacterium Alcanivorax venustensis ISO4.</title>
        <authorList>
            <person name="Lai Q."/>
            <person name="Shao Z."/>
        </authorList>
    </citation>
    <scope>NUCLEOTIDE SEQUENCE [LARGE SCALE GENOMIC DNA]</scope>
    <source>
        <strain evidence="3 4">ISO4</strain>
    </source>
</reference>
<evidence type="ECO:0000259" key="2">
    <source>
        <dbReference type="Pfam" id="PF04909"/>
    </source>
</evidence>
<dbReference type="InterPro" id="IPR032466">
    <property type="entry name" value="Metal_Hydrolase"/>
</dbReference>
<dbReference type="PANTHER" id="PTHR43569">
    <property type="entry name" value="AMIDOHYDROLASE"/>
    <property type="match status" value="1"/>
</dbReference>
<evidence type="ECO:0000313" key="4">
    <source>
        <dbReference type="Proteomes" id="UP000644441"/>
    </source>
</evidence>
<dbReference type="PANTHER" id="PTHR43569:SF1">
    <property type="entry name" value="BLL3371 PROTEIN"/>
    <property type="match status" value="1"/>
</dbReference>
<dbReference type="SUPFAM" id="SSF51556">
    <property type="entry name" value="Metallo-dependent hydrolases"/>
    <property type="match status" value="1"/>
</dbReference>
<dbReference type="EMBL" id="ARXR01000025">
    <property type="protein sequence ID" value="MBF5053909.1"/>
    <property type="molecule type" value="Genomic_DNA"/>
</dbReference>
<evidence type="ECO:0000313" key="3">
    <source>
        <dbReference type="EMBL" id="MBF5053909.1"/>
    </source>
</evidence>
<name>A0ABS0AIG6_9GAMM</name>
<accession>A0ABS0AIG6</accession>
<feature type="domain" description="Amidohydrolase-related" evidence="2">
    <location>
        <begin position="38"/>
        <end position="342"/>
    </location>
</feature>
<comment type="similarity">
    <text evidence="1">Belongs to the metallo-dependent hydrolases superfamily.</text>
</comment>
<dbReference type="Proteomes" id="UP000644441">
    <property type="component" value="Unassembled WGS sequence"/>
</dbReference>
<dbReference type="InterPro" id="IPR052350">
    <property type="entry name" value="Metallo-dep_Lactonases"/>
</dbReference>